<accession>A0AAU7Q7K2</accession>
<evidence type="ECO:0000313" key="2">
    <source>
        <dbReference type="EMBL" id="XBS69034.1"/>
    </source>
</evidence>
<dbReference type="EMBL" id="CP157947">
    <property type="protein sequence ID" value="XBS69034.1"/>
    <property type="molecule type" value="Genomic_DNA"/>
</dbReference>
<name>A0AAU7Q7K2_9GAMM</name>
<evidence type="ECO:0000256" key="1">
    <source>
        <dbReference type="SAM" id="MobiDB-lite"/>
    </source>
</evidence>
<reference evidence="2" key="1">
    <citation type="submission" date="2024-06" db="EMBL/GenBank/DDBJ databases">
        <authorList>
            <person name="Coelho C."/>
            <person name="Bento M."/>
            <person name="Garcia E."/>
            <person name="Camelo A."/>
            <person name="Brandao I."/>
            <person name="Espirito Santo C."/>
            <person name="Trovao J."/>
            <person name="Verissimo A."/>
            <person name="Costa J."/>
            <person name="Tiago I."/>
        </authorList>
    </citation>
    <scope>NUCLEOTIDE SEQUENCE</scope>
    <source>
        <strain evidence="2">KWT182</strain>
    </source>
</reference>
<protein>
    <submittedName>
        <fullName evidence="2">Uncharacterized protein</fullName>
    </submittedName>
</protein>
<sequence length="177" mass="18529">MPDPDSPGQVSSATDGIAGAPSLSVPPPLPSKTGLSQSLPELHFIAGTIPPPPPLPPKTGLSQSLPQLHFIAGTIPPPPPLPSKTGLSQSLPQLHFIAGTIPPPPPLPSKIGLSQSLPELNKTGRWNQVTGITREEAEAGFKQHRAEKPAAKMESAGDVKLKNLLADLQSVLNKRFN</sequence>
<feature type="region of interest" description="Disordered" evidence="1">
    <location>
        <begin position="1"/>
        <end position="63"/>
    </location>
</feature>
<organism evidence="2">
    <name type="scientific">Acerihabitans sp. KWT182</name>
    <dbReference type="NCBI Taxonomy" id="3157919"/>
    <lineage>
        <taxon>Bacteria</taxon>
        <taxon>Pseudomonadati</taxon>
        <taxon>Pseudomonadota</taxon>
        <taxon>Gammaproteobacteria</taxon>
        <taxon>Enterobacterales</taxon>
        <taxon>Pectobacteriaceae</taxon>
        <taxon>Acerihabitans</taxon>
    </lineage>
</organism>
<gene>
    <name evidence="2" type="ORF">ABK905_21395</name>
</gene>
<dbReference type="AlphaFoldDB" id="A0AAU7Q7K2"/>
<proteinExistence type="predicted"/>